<feature type="transmembrane region" description="Helical" evidence="6">
    <location>
        <begin position="21"/>
        <end position="50"/>
    </location>
</feature>
<name>A0ABM0M3W9_SACKO</name>
<feature type="transmembrane region" description="Helical" evidence="6">
    <location>
        <begin position="375"/>
        <end position="393"/>
    </location>
</feature>
<evidence type="ECO:0000256" key="5">
    <source>
        <dbReference type="ARBA" id="ARBA00023136"/>
    </source>
</evidence>
<protein>
    <submittedName>
        <fullName evidence="8">Solute carrier family 13 member 3-like</fullName>
    </submittedName>
</protein>
<evidence type="ECO:0000256" key="2">
    <source>
        <dbReference type="ARBA" id="ARBA00006772"/>
    </source>
</evidence>
<feature type="transmembrane region" description="Helical" evidence="6">
    <location>
        <begin position="231"/>
        <end position="254"/>
    </location>
</feature>
<sequence>MASVRAAGRTIWNQRKRIVLVLTPVILSPLLIKVQTAAASCAYAVLIISIYWMAEVFPMAVTALLPVLLFPLLGIMHSSRVSANYMKDIIMTMIGAFFVADALAYWDLHRRFALKILLYTASSPRWLMFGLMATTSFLAMWMSNSVVTAMMVPLTIAILKEIDTKRKETKHSGMENGAVIVERTEEGIEIKEYNSVHDYDKSTEEVEALRKSRDSDPTGDEAFTRLSKGMVLCVAYAANIGGTATLYGTSSNIVMTGQLESLYGYEAVIDFGTWFLYAFPNQLIILLFAWFVLQWRFLDLRGILKNCRCGFSTCCSKTTKKESDAQLVIREQYEAMGSMSWAEVVVLIHFVVLSLLWLSYSPRFIPGWASIFDHGYVTATTATIAVVVSLCLFPAKRPAFLKCGNGSVSGLSDYLAEKFAVFANIPPWTLVLVCTVLIAVLTEFISNTATAAVFLPIIAKMAESVDINPHYLMIPTTVASSFAFMLPIATPPNAIAFSYGTLNVLDMSK</sequence>
<evidence type="ECO:0000256" key="4">
    <source>
        <dbReference type="ARBA" id="ARBA00022989"/>
    </source>
</evidence>
<feature type="transmembrane region" description="Helical" evidence="6">
    <location>
        <begin position="340"/>
        <end position="360"/>
    </location>
</feature>
<evidence type="ECO:0000256" key="1">
    <source>
        <dbReference type="ARBA" id="ARBA00004141"/>
    </source>
</evidence>
<evidence type="ECO:0000313" key="8">
    <source>
        <dbReference type="RefSeq" id="XP_006814710.1"/>
    </source>
</evidence>
<keyword evidence="7" id="KW-1185">Reference proteome</keyword>
<keyword evidence="5 6" id="KW-0472">Membrane</keyword>
<organism evidence="7 8">
    <name type="scientific">Saccoglossus kowalevskii</name>
    <name type="common">Acorn worm</name>
    <dbReference type="NCBI Taxonomy" id="10224"/>
    <lineage>
        <taxon>Eukaryota</taxon>
        <taxon>Metazoa</taxon>
        <taxon>Hemichordata</taxon>
        <taxon>Enteropneusta</taxon>
        <taxon>Harrimaniidae</taxon>
        <taxon>Saccoglossus</taxon>
    </lineage>
</organism>
<keyword evidence="3 6" id="KW-0812">Transmembrane</keyword>
<comment type="subcellular location">
    <subcellularLocation>
        <location evidence="1">Membrane</location>
        <topology evidence="1">Multi-pass membrane protein</topology>
    </subcellularLocation>
</comment>
<dbReference type="InterPro" id="IPR001898">
    <property type="entry name" value="SLC13A/DASS"/>
</dbReference>
<feature type="transmembrane region" description="Helical" evidence="6">
    <location>
        <begin position="428"/>
        <end position="459"/>
    </location>
</feature>
<feature type="transmembrane region" description="Helical" evidence="6">
    <location>
        <begin position="56"/>
        <end position="76"/>
    </location>
</feature>
<evidence type="ECO:0000313" key="7">
    <source>
        <dbReference type="Proteomes" id="UP000694865"/>
    </source>
</evidence>
<feature type="transmembrane region" description="Helical" evidence="6">
    <location>
        <begin position="274"/>
        <end position="293"/>
    </location>
</feature>
<feature type="transmembrane region" description="Helical" evidence="6">
    <location>
        <begin position="88"/>
        <end position="106"/>
    </location>
</feature>
<dbReference type="RefSeq" id="XP_006814710.1">
    <property type="nucleotide sequence ID" value="XM_006814647.1"/>
</dbReference>
<dbReference type="GeneID" id="100376564"/>
<comment type="similarity">
    <text evidence="2">Belongs to the SLC13A/DASS transporter (TC 2.A.47) family. NADC subfamily.</text>
</comment>
<evidence type="ECO:0000256" key="3">
    <source>
        <dbReference type="ARBA" id="ARBA00022692"/>
    </source>
</evidence>
<dbReference type="Proteomes" id="UP000694865">
    <property type="component" value="Unplaced"/>
</dbReference>
<keyword evidence="4 6" id="KW-1133">Transmembrane helix</keyword>
<proteinExistence type="inferred from homology"/>
<gene>
    <name evidence="8" type="primary">LOC100376564</name>
</gene>
<dbReference type="PANTHER" id="PTHR10283:SF82">
    <property type="entry name" value="SOLUTE CARRIER FAMILY 13 MEMBER 2"/>
    <property type="match status" value="1"/>
</dbReference>
<feature type="transmembrane region" description="Helical" evidence="6">
    <location>
        <begin position="126"/>
        <end position="159"/>
    </location>
</feature>
<reference evidence="8" key="1">
    <citation type="submission" date="2025-08" db="UniProtKB">
        <authorList>
            <consortium name="RefSeq"/>
        </authorList>
    </citation>
    <scope>IDENTIFICATION</scope>
    <source>
        <tissue evidence="8">Testes</tissue>
    </source>
</reference>
<dbReference type="PANTHER" id="PTHR10283">
    <property type="entry name" value="SOLUTE CARRIER FAMILY 13 MEMBER"/>
    <property type="match status" value="1"/>
</dbReference>
<evidence type="ECO:0000256" key="6">
    <source>
        <dbReference type="SAM" id="Phobius"/>
    </source>
</evidence>
<dbReference type="Pfam" id="PF00939">
    <property type="entry name" value="Na_sulph_symp"/>
    <property type="match status" value="2"/>
</dbReference>
<accession>A0ABM0M3W9</accession>